<dbReference type="AlphaFoldDB" id="A0A518D1D2"/>
<evidence type="ECO:0000313" key="1">
    <source>
        <dbReference type="EMBL" id="QDU85277.1"/>
    </source>
</evidence>
<evidence type="ECO:0000313" key="2">
    <source>
        <dbReference type="Proteomes" id="UP000319342"/>
    </source>
</evidence>
<protein>
    <submittedName>
        <fullName evidence="1">Uncharacterized protein</fullName>
    </submittedName>
</protein>
<accession>A0A518D1D2</accession>
<reference evidence="1 2" key="1">
    <citation type="submission" date="2019-02" db="EMBL/GenBank/DDBJ databases">
        <title>Deep-cultivation of Planctomycetes and their phenomic and genomic characterization uncovers novel biology.</title>
        <authorList>
            <person name="Wiegand S."/>
            <person name="Jogler M."/>
            <person name="Boedeker C."/>
            <person name="Pinto D."/>
            <person name="Vollmers J."/>
            <person name="Rivas-Marin E."/>
            <person name="Kohn T."/>
            <person name="Peeters S.H."/>
            <person name="Heuer A."/>
            <person name="Rast P."/>
            <person name="Oberbeckmann S."/>
            <person name="Bunk B."/>
            <person name="Jeske O."/>
            <person name="Meyerdierks A."/>
            <person name="Storesund J.E."/>
            <person name="Kallscheuer N."/>
            <person name="Luecker S."/>
            <person name="Lage O.M."/>
            <person name="Pohl T."/>
            <person name="Merkel B.J."/>
            <person name="Hornburger P."/>
            <person name="Mueller R.-W."/>
            <person name="Bruemmer F."/>
            <person name="Labrenz M."/>
            <person name="Spormann A.M."/>
            <person name="Op den Camp H."/>
            <person name="Overmann J."/>
            <person name="Amann R."/>
            <person name="Jetten M.S.M."/>
            <person name="Mascher T."/>
            <person name="Medema M.H."/>
            <person name="Devos D.P."/>
            <person name="Kaster A.-K."/>
            <person name="Ovreas L."/>
            <person name="Rohde M."/>
            <person name="Galperin M.Y."/>
            <person name="Jogler C."/>
        </authorList>
    </citation>
    <scope>NUCLEOTIDE SEQUENCE [LARGE SCALE GENOMIC DNA]</scope>
    <source>
        <strain evidence="1 2">Pla163</strain>
    </source>
</reference>
<dbReference type="RefSeq" id="WP_145188330.1">
    <property type="nucleotide sequence ID" value="NZ_CP036290.1"/>
</dbReference>
<organism evidence="1 2">
    <name type="scientific">Rohdeia mirabilis</name>
    <dbReference type="NCBI Taxonomy" id="2528008"/>
    <lineage>
        <taxon>Bacteria</taxon>
        <taxon>Pseudomonadati</taxon>
        <taxon>Planctomycetota</taxon>
        <taxon>Planctomycetia</taxon>
        <taxon>Planctomycetia incertae sedis</taxon>
        <taxon>Rohdeia</taxon>
    </lineage>
</organism>
<name>A0A518D1D2_9BACT</name>
<proteinExistence type="predicted"/>
<dbReference type="Proteomes" id="UP000319342">
    <property type="component" value="Chromosome"/>
</dbReference>
<keyword evidence="2" id="KW-1185">Reference proteome</keyword>
<sequence>MRLLLPAIGLLLASIVQEDIRPLADPHDFERWFAHVDADPAEISWKTGIDWHQAFGPALARAARDDRPILLYLATGDPQGCT</sequence>
<gene>
    <name evidence="1" type="ORF">Pla163_24050</name>
</gene>
<dbReference type="EMBL" id="CP036290">
    <property type="protein sequence ID" value="QDU85277.1"/>
    <property type="molecule type" value="Genomic_DNA"/>
</dbReference>
<dbReference type="OrthoDB" id="9774495at2"/>